<dbReference type="SUPFAM" id="SSF52540">
    <property type="entry name" value="P-loop containing nucleoside triphosphate hydrolases"/>
    <property type="match status" value="1"/>
</dbReference>
<dbReference type="Proteomes" id="UP000485058">
    <property type="component" value="Unassembled WGS sequence"/>
</dbReference>
<dbReference type="InterPro" id="IPR027417">
    <property type="entry name" value="P-loop_NTPase"/>
</dbReference>
<evidence type="ECO:0000313" key="2">
    <source>
        <dbReference type="Proteomes" id="UP000485058"/>
    </source>
</evidence>
<comment type="caution">
    <text evidence="1">The sequence shown here is derived from an EMBL/GenBank/DDBJ whole genome shotgun (WGS) entry which is preliminary data.</text>
</comment>
<gene>
    <name evidence="1" type="ORF">HaLaN_26614</name>
</gene>
<reference evidence="1 2" key="1">
    <citation type="submission" date="2020-02" db="EMBL/GenBank/DDBJ databases">
        <title>Draft genome sequence of Haematococcus lacustris strain NIES-144.</title>
        <authorList>
            <person name="Morimoto D."/>
            <person name="Nakagawa S."/>
            <person name="Yoshida T."/>
            <person name="Sawayama S."/>
        </authorList>
    </citation>
    <scope>NUCLEOTIDE SEQUENCE [LARGE SCALE GENOMIC DNA]</scope>
    <source>
        <strain evidence="1 2">NIES-144</strain>
    </source>
</reference>
<sequence>MLRPGSGQGPHCQLPPLNTEYWGREQQIHKLGELLANSYSVLLLHGPPGIGKTCLAVDVGWHMWEKGCFPGGAVLVPLKGAASARKQQQRLSEALGVHH</sequence>
<feature type="non-terminal residue" evidence="1">
    <location>
        <position position="1"/>
    </location>
</feature>
<proteinExistence type="predicted"/>
<feature type="non-terminal residue" evidence="1">
    <location>
        <position position="99"/>
    </location>
</feature>
<name>A0A6A0A6K2_HAELA</name>
<evidence type="ECO:0000313" key="1">
    <source>
        <dbReference type="EMBL" id="GFH28170.1"/>
    </source>
</evidence>
<protein>
    <submittedName>
        <fullName evidence="1">Kinesin light chain</fullName>
    </submittedName>
</protein>
<dbReference type="AlphaFoldDB" id="A0A6A0A6K2"/>
<organism evidence="1 2">
    <name type="scientific">Haematococcus lacustris</name>
    <name type="common">Green alga</name>
    <name type="synonym">Haematococcus pluvialis</name>
    <dbReference type="NCBI Taxonomy" id="44745"/>
    <lineage>
        <taxon>Eukaryota</taxon>
        <taxon>Viridiplantae</taxon>
        <taxon>Chlorophyta</taxon>
        <taxon>core chlorophytes</taxon>
        <taxon>Chlorophyceae</taxon>
        <taxon>CS clade</taxon>
        <taxon>Chlamydomonadales</taxon>
        <taxon>Haematococcaceae</taxon>
        <taxon>Haematococcus</taxon>
    </lineage>
</organism>
<keyword evidence="2" id="KW-1185">Reference proteome</keyword>
<dbReference type="EMBL" id="BLLF01003771">
    <property type="protein sequence ID" value="GFH28170.1"/>
    <property type="molecule type" value="Genomic_DNA"/>
</dbReference>
<dbReference type="Gene3D" id="3.40.50.300">
    <property type="entry name" value="P-loop containing nucleotide triphosphate hydrolases"/>
    <property type="match status" value="1"/>
</dbReference>
<accession>A0A6A0A6K2</accession>